<reference evidence="1 2" key="1">
    <citation type="submission" date="2021-06" db="EMBL/GenBank/DDBJ databases">
        <authorList>
            <person name="Palmer J.M."/>
        </authorList>
    </citation>
    <scope>NUCLEOTIDE SEQUENCE [LARGE SCALE GENOMIC DNA]</scope>
    <source>
        <strain evidence="1 2">AS_MEX2019</strain>
        <tissue evidence="1">Muscle</tissue>
    </source>
</reference>
<name>A0ABV0YQX2_9TELE</name>
<gene>
    <name evidence="1" type="ORF">AMECASPLE_017974</name>
</gene>
<protein>
    <submittedName>
        <fullName evidence="1">Uncharacterized protein</fullName>
    </submittedName>
</protein>
<organism evidence="1 2">
    <name type="scientific">Ameca splendens</name>
    <dbReference type="NCBI Taxonomy" id="208324"/>
    <lineage>
        <taxon>Eukaryota</taxon>
        <taxon>Metazoa</taxon>
        <taxon>Chordata</taxon>
        <taxon>Craniata</taxon>
        <taxon>Vertebrata</taxon>
        <taxon>Euteleostomi</taxon>
        <taxon>Actinopterygii</taxon>
        <taxon>Neopterygii</taxon>
        <taxon>Teleostei</taxon>
        <taxon>Neoteleostei</taxon>
        <taxon>Acanthomorphata</taxon>
        <taxon>Ovalentaria</taxon>
        <taxon>Atherinomorphae</taxon>
        <taxon>Cyprinodontiformes</taxon>
        <taxon>Goodeidae</taxon>
        <taxon>Ameca</taxon>
    </lineage>
</organism>
<dbReference type="EMBL" id="JAHRIP010038994">
    <property type="protein sequence ID" value="MEQ2295773.1"/>
    <property type="molecule type" value="Genomic_DNA"/>
</dbReference>
<comment type="caution">
    <text evidence="1">The sequence shown here is derived from an EMBL/GenBank/DDBJ whole genome shotgun (WGS) entry which is preliminary data.</text>
</comment>
<dbReference type="Proteomes" id="UP001469553">
    <property type="component" value="Unassembled WGS sequence"/>
</dbReference>
<accession>A0ABV0YQX2</accession>
<sequence>MRAASRRRRRALHAMTHSMLAAALLSKRRRIKYDLERIKAGSYLHQKRTTPESTWKRTEKPQKVSLPEPKQDIYNSFIFKGLFCRENADQTQLIWKLGQKS</sequence>
<proteinExistence type="predicted"/>
<evidence type="ECO:0000313" key="2">
    <source>
        <dbReference type="Proteomes" id="UP001469553"/>
    </source>
</evidence>
<evidence type="ECO:0000313" key="1">
    <source>
        <dbReference type="EMBL" id="MEQ2295773.1"/>
    </source>
</evidence>
<keyword evidence="2" id="KW-1185">Reference proteome</keyword>